<feature type="domain" description="C2H2-type" evidence="12">
    <location>
        <begin position="121"/>
        <end position="149"/>
    </location>
</feature>
<dbReference type="AlphaFoldDB" id="A0AAD7Y924"/>
<dbReference type="Gene3D" id="3.30.160.60">
    <property type="entry name" value="Classic Zinc Finger"/>
    <property type="match status" value="3"/>
</dbReference>
<evidence type="ECO:0000256" key="8">
    <source>
        <dbReference type="ARBA" id="ARBA00023163"/>
    </source>
</evidence>
<evidence type="ECO:0000256" key="6">
    <source>
        <dbReference type="ARBA" id="ARBA00023015"/>
    </source>
</evidence>
<dbReference type="SMART" id="SM00355">
    <property type="entry name" value="ZnF_C2H2"/>
    <property type="match status" value="4"/>
</dbReference>
<dbReference type="GO" id="GO:0005634">
    <property type="term" value="C:nucleus"/>
    <property type="evidence" value="ECO:0007669"/>
    <property type="project" value="UniProtKB-SubCell"/>
</dbReference>
<keyword evidence="5" id="KW-0862">Zinc</keyword>
<dbReference type="InterPro" id="IPR013087">
    <property type="entry name" value="Znf_C2H2_type"/>
</dbReference>
<dbReference type="PROSITE" id="PS50157">
    <property type="entry name" value="ZINC_FINGER_C2H2_2"/>
    <property type="match status" value="4"/>
</dbReference>
<evidence type="ECO:0000256" key="3">
    <source>
        <dbReference type="ARBA" id="ARBA00022737"/>
    </source>
</evidence>
<evidence type="ECO:0000259" key="12">
    <source>
        <dbReference type="PROSITE" id="PS50157"/>
    </source>
</evidence>
<evidence type="ECO:0000256" key="7">
    <source>
        <dbReference type="ARBA" id="ARBA00023125"/>
    </source>
</evidence>
<dbReference type="GO" id="GO:0032502">
    <property type="term" value="P:developmental process"/>
    <property type="evidence" value="ECO:0007669"/>
    <property type="project" value="UniProtKB-ARBA"/>
</dbReference>
<comment type="subcellular location">
    <subcellularLocation>
        <location evidence="1">Nucleus</location>
    </subcellularLocation>
</comment>
<evidence type="ECO:0000256" key="10">
    <source>
        <dbReference type="PROSITE-ProRule" id="PRU00042"/>
    </source>
</evidence>
<proteinExistence type="predicted"/>
<keyword evidence="2" id="KW-0479">Metal-binding</keyword>
<dbReference type="GO" id="GO:0010468">
    <property type="term" value="P:regulation of gene expression"/>
    <property type="evidence" value="ECO:0007669"/>
    <property type="project" value="TreeGrafter"/>
</dbReference>
<keyword evidence="6" id="KW-0805">Transcription regulation</keyword>
<evidence type="ECO:0000256" key="5">
    <source>
        <dbReference type="ARBA" id="ARBA00022833"/>
    </source>
</evidence>
<dbReference type="FunFam" id="3.30.160.60:FF:000030">
    <property type="entry name" value="Zinc finger protein 628"/>
    <property type="match status" value="1"/>
</dbReference>
<comment type="caution">
    <text evidence="13">The sequence shown here is derived from an EMBL/GenBank/DDBJ whole genome shotgun (WGS) entry which is preliminary data.</text>
</comment>
<keyword evidence="9" id="KW-0539">Nucleus</keyword>
<feature type="domain" description="C2H2-type" evidence="12">
    <location>
        <begin position="176"/>
        <end position="202"/>
    </location>
</feature>
<evidence type="ECO:0000256" key="4">
    <source>
        <dbReference type="ARBA" id="ARBA00022771"/>
    </source>
</evidence>
<accession>A0AAD7Y924</accession>
<keyword evidence="7" id="KW-0238">DNA-binding</keyword>
<dbReference type="FunFam" id="3.30.160.60:FF:000202">
    <property type="entry name" value="Zinc finger protein 574"/>
    <property type="match status" value="1"/>
</dbReference>
<dbReference type="PANTHER" id="PTHR16515:SF66">
    <property type="entry name" value="C2H2-TYPE DOMAIN-CONTAINING PROTEIN"/>
    <property type="match status" value="1"/>
</dbReference>
<evidence type="ECO:0000313" key="13">
    <source>
        <dbReference type="EMBL" id="KAJ8707602.1"/>
    </source>
</evidence>
<name>A0AAD7Y924_MYTSE</name>
<dbReference type="Pfam" id="PF00096">
    <property type="entry name" value="zf-C2H2"/>
    <property type="match status" value="3"/>
</dbReference>
<gene>
    <name evidence="13" type="ORF">PYW07_011279</name>
</gene>
<keyword evidence="14" id="KW-1185">Reference proteome</keyword>
<dbReference type="GO" id="GO:0003677">
    <property type="term" value="F:DNA binding"/>
    <property type="evidence" value="ECO:0007669"/>
    <property type="project" value="UniProtKB-KW"/>
</dbReference>
<protein>
    <recommendedName>
        <fullName evidence="12">C2H2-type domain-containing protein</fullName>
    </recommendedName>
</protein>
<feature type="compositionally biased region" description="Low complexity" evidence="11">
    <location>
        <begin position="14"/>
        <end position="24"/>
    </location>
</feature>
<dbReference type="PROSITE" id="PS00028">
    <property type="entry name" value="ZINC_FINGER_C2H2_1"/>
    <property type="match status" value="3"/>
</dbReference>
<dbReference type="FunFam" id="3.30.160.60:FF:000446">
    <property type="entry name" value="Zinc finger protein"/>
    <property type="match status" value="1"/>
</dbReference>
<feature type="domain" description="C2H2-type" evidence="12">
    <location>
        <begin position="148"/>
        <end position="175"/>
    </location>
</feature>
<keyword evidence="8" id="KW-0804">Transcription</keyword>
<dbReference type="PANTHER" id="PTHR16515">
    <property type="entry name" value="PR DOMAIN ZINC FINGER PROTEIN"/>
    <property type="match status" value="1"/>
</dbReference>
<evidence type="ECO:0000256" key="9">
    <source>
        <dbReference type="ARBA" id="ARBA00023242"/>
    </source>
</evidence>
<dbReference type="SUPFAM" id="SSF57667">
    <property type="entry name" value="beta-beta-alpha zinc fingers"/>
    <property type="match status" value="2"/>
</dbReference>
<evidence type="ECO:0000313" key="14">
    <source>
        <dbReference type="Proteomes" id="UP001231518"/>
    </source>
</evidence>
<feature type="region of interest" description="Disordered" evidence="11">
    <location>
        <begin position="1"/>
        <end position="32"/>
    </location>
</feature>
<organism evidence="13 14">
    <name type="scientific">Mythimna separata</name>
    <name type="common">Oriental armyworm</name>
    <name type="synonym">Pseudaletia separata</name>
    <dbReference type="NCBI Taxonomy" id="271217"/>
    <lineage>
        <taxon>Eukaryota</taxon>
        <taxon>Metazoa</taxon>
        <taxon>Ecdysozoa</taxon>
        <taxon>Arthropoda</taxon>
        <taxon>Hexapoda</taxon>
        <taxon>Insecta</taxon>
        <taxon>Pterygota</taxon>
        <taxon>Neoptera</taxon>
        <taxon>Endopterygota</taxon>
        <taxon>Lepidoptera</taxon>
        <taxon>Glossata</taxon>
        <taxon>Ditrysia</taxon>
        <taxon>Noctuoidea</taxon>
        <taxon>Noctuidae</taxon>
        <taxon>Noctuinae</taxon>
        <taxon>Hadenini</taxon>
        <taxon>Mythimna</taxon>
    </lineage>
</organism>
<reference evidence="13" key="1">
    <citation type="submission" date="2023-03" db="EMBL/GenBank/DDBJ databases">
        <title>Chromosome-level genomes of two armyworms, Mythimna separata and Mythimna loreyi, provide insights into the biosynthesis and reception of sex pheromones.</title>
        <authorList>
            <person name="Zhao H."/>
        </authorList>
    </citation>
    <scope>NUCLEOTIDE SEQUENCE</scope>
    <source>
        <strain evidence="13">BeijingLab</strain>
        <tissue evidence="13">Pupa</tissue>
    </source>
</reference>
<evidence type="ECO:0000256" key="11">
    <source>
        <dbReference type="SAM" id="MobiDB-lite"/>
    </source>
</evidence>
<feature type="domain" description="C2H2-type" evidence="12">
    <location>
        <begin position="94"/>
        <end position="121"/>
    </location>
</feature>
<dbReference type="Proteomes" id="UP001231518">
    <property type="component" value="Chromosome 28"/>
</dbReference>
<evidence type="ECO:0000256" key="2">
    <source>
        <dbReference type="ARBA" id="ARBA00022723"/>
    </source>
</evidence>
<dbReference type="InterPro" id="IPR050331">
    <property type="entry name" value="Zinc_finger"/>
</dbReference>
<keyword evidence="3" id="KW-0677">Repeat</keyword>
<dbReference type="GO" id="GO:0008270">
    <property type="term" value="F:zinc ion binding"/>
    <property type="evidence" value="ECO:0007669"/>
    <property type="project" value="UniProtKB-KW"/>
</dbReference>
<keyword evidence="4 10" id="KW-0863">Zinc-finger</keyword>
<feature type="region of interest" description="Disordered" evidence="11">
    <location>
        <begin position="45"/>
        <end position="85"/>
    </location>
</feature>
<dbReference type="EMBL" id="JARGEI010000027">
    <property type="protein sequence ID" value="KAJ8707602.1"/>
    <property type="molecule type" value="Genomic_DNA"/>
</dbReference>
<sequence length="202" mass="22894">MKIKTEPVEPPDSPDSSQPADTTSKQTWIVPIKEEVHPGTFLEVVVEEEDPDAEDEKPATNGIASDEDYSPEKQASSDSDEGCETFPTTSSGGFLCEICRKIFVNSGNLKRHMQLHTKETIKCPQCPGQFLNQIRLDRHIFHRHTKDYPCNECPKKFKTSSNLNQHKKTHLKNKPYKCTKCPASFSFKSNLQKHQRGSETTE</sequence>
<dbReference type="InterPro" id="IPR036236">
    <property type="entry name" value="Znf_C2H2_sf"/>
</dbReference>
<feature type="compositionally biased region" description="Acidic residues" evidence="11">
    <location>
        <begin position="45"/>
        <end position="55"/>
    </location>
</feature>
<evidence type="ECO:0000256" key="1">
    <source>
        <dbReference type="ARBA" id="ARBA00004123"/>
    </source>
</evidence>